<dbReference type="HAMAP" id="MF_01858">
    <property type="entry name" value="23SrRNA_methyltr_KL"/>
    <property type="match status" value="1"/>
</dbReference>
<dbReference type="InterPro" id="IPR029063">
    <property type="entry name" value="SAM-dependent_MTases_sf"/>
</dbReference>
<dbReference type="Pfam" id="PF22020">
    <property type="entry name" value="RlmL_1st"/>
    <property type="match status" value="1"/>
</dbReference>
<dbReference type="Gene3D" id="3.30.750.80">
    <property type="entry name" value="RNA methyltransferase domain (HRMD) like"/>
    <property type="match status" value="1"/>
</dbReference>
<dbReference type="EC" id="2.1.1.173" evidence="6"/>
<protein>
    <recommendedName>
        <fullName evidence="6">Ribosomal RNA large subunit methyltransferase K/L</fullName>
    </recommendedName>
    <domain>
        <recommendedName>
            <fullName evidence="6">23S rRNA m2G2445 methyltransferase</fullName>
            <ecNumber evidence="6">2.1.1.173</ecNumber>
        </recommendedName>
        <alternativeName>
            <fullName evidence="6">rRNA (guanine-N(2)-)-methyltransferase RlmL</fullName>
        </alternativeName>
    </domain>
    <domain>
        <recommendedName>
            <fullName evidence="6">23S rRNA m7G2069 methyltransferase</fullName>
            <ecNumber evidence="6">2.1.1.264</ecNumber>
        </recommendedName>
        <alternativeName>
            <fullName evidence="6">rRNA (guanine-N(7)-)-methyltransferase RlmK</fullName>
        </alternativeName>
    </domain>
</protein>
<evidence type="ECO:0000256" key="6">
    <source>
        <dbReference type="HAMAP-Rule" id="MF_01858"/>
    </source>
</evidence>
<dbReference type="PROSITE" id="PS00092">
    <property type="entry name" value="N6_MTASE"/>
    <property type="match status" value="1"/>
</dbReference>
<evidence type="ECO:0000259" key="8">
    <source>
        <dbReference type="PROSITE" id="PS51165"/>
    </source>
</evidence>
<dbReference type="STRING" id="1122198.SAMN02745729_102309"/>
<dbReference type="OrthoDB" id="9809404at2"/>
<dbReference type="GO" id="GO:0003723">
    <property type="term" value="F:RNA binding"/>
    <property type="evidence" value="ECO:0007669"/>
    <property type="project" value="UniProtKB-UniRule"/>
</dbReference>
<dbReference type="InterPro" id="IPR054170">
    <property type="entry name" value="RlmL_1st"/>
</dbReference>
<dbReference type="Pfam" id="PF10672">
    <property type="entry name" value="Methyltrans_SAM"/>
    <property type="match status" value="1"/>
</dbReference>
<dbReference type="EC" id="2.1.1.264" evidence="6"/>
<evidence type="ECO:0000313" key="9">
    <source>
        <dbReference type="EMBL" id="SEA32216.1"/>
    </source>
</evidence>
<dbReference type="CDD" id="cd02440">
    <property type="entry name" value="AdoMet_MTases"/>
    <property type="match status" value="1"/>
</dbReference>
<dbReference type="Gene3D" id="3.30.2130.30">
    <property type="match status" value="1"/>
</dbReference>
<keyword evidence="1 6" id="KW-0963">Cytoplasm</keyword>
<dbReference type="InterPro" id="IPR004114">
    <property type="entry name" value="THUMP_dom"/>
</dbReference>
<keyword evidence="3 6" id="KW-0489">Methyltransferase</keyword>
<dbReference type="Pfam" id="PF02926">
    <property type="entry name" value="THUMP"/>
    <property type="match status" value="1"/>
</dbReference>
<dbReference type="InterPro" id="IPR017244">
    <property type="entry name" value="23SrRNA_methyltr_KL"/>
</dbReference>
<keyword evidence="10" id="KW-1185">Reference proteome</keyword>
<dbReference type="PANTHER" id="PTHR47313:SF1">
    <property type="entry name" value="RIBOSOMAL RNA LARGE SUBUNIT METHYLTRANSFERASE K_L"/>
    <property type="match status" value="1"/>
</dbReference>
<dbReference type="GO" id="GO:0005737">
    <property type="term" value="C:cytoplasm"/>
    <property type="evidence" value="ECO:0007669"/>
    <property type="project" value="UniProtKB-SubCell"/>
</dbReference>
<reference evidence="10" key="1">
    <citation type="submission" date="2016-10" db="EMBL/GenBank/DDBJ databases">
        <authorList>
            <person name="Varghese N."/>
            <person name="Submissions S."/>
        </authorList>
    </citation>
    <scope>NUCLEOTIDE SEQUENCE [LARGE SCALE GENOMIC DNA]</scope>
    <source>
        <strain evidence="10">DSM 11526</strain>
    </source>
</reference>
<dbReference type="CDD" id="cd11715">
    <property type="entry name" value="THUMP_AdoMetMT"/>
    <property type="match status" value="1"/>
</dbReference>
<dbReference type="GO" id="GO:0052915">
    <property type="term" value="F:23S rRNA (guanine(2445)-N(2))-methyltransferase activity"/>
    <property type="evidence" value="ECO:0007669"/>
    <property type="project" value="UniProtKB-UniRule"/>
</dbReference>
<comment type="function">
    <text evidence="6">Specifically methylates the guanine in position 2445 (m2G2445) and the guanine in position 2069 (m7G2069) of 23S rRNA.</text>
</comment>
<keyword evidence="5 6" id="KW-0949">S-adenosyl-L-methionine</keyword>
<dbReference type="AlphaFoldDB" id="A0A1H4A8E6"/>
<dbReference type="PIRSF" id="PIRSF037618">
    <property type="entry name" value="RNA_Mtase_bacteria_prd"/>
    <property type="match status" value="1"/>
</dbReference>
<evidence type="ECO:0000256" key="3">
    <source>
        <dbReference type="ARBA" id="ARBA00022603"/>
    </source>
</evidence>
<dbReference type="SMART" id="SM00981">
    <property type="entry name" value="THUMP"/>
    <property type="match status" value="1"/>
</dbReference>
<keyword evidence="4 6" id="KW-0808">Transferase</keyword>
<keyword evidence="2 6" id="KW-0698">rRNA processing</keyword>
<gene>
    <name evidence="6" type="primary">rlmL</name>
    <name evidence="9" type="ORF">SAMN02745729_102309</name>
</gene>
<dbReference type="NCBIfam" id="NF008748">
    <property type="entry name" value="PRK11783.1"/>
    <property type="match status" value="1"/>
</dbReference>
<dbReference type="Gene3D" id="3.40.50.150">
    <property type="entry name" value="Vaccinia Virus protein VP39"/>
    <property type="match status" value="2"/>
</dbReference>
<dbReference type="Proteomes" id="UP000242469">
    <property type="component" value="Unassembled WGS sequence"/>
</dbReference>
<evidence type="ECO:0000256" key="1">
    <source>
        <dbReference type="ARBA" id="ARBA00022490"/>
    </source>
</evidence>
<evidence type="ECO:0000313" key="10">
    <source>
        <dbReference type="Proteomes" id="UP000242469"/>
    </source>
</evidence>
<sequence>MQLFITCPKGLENLLQDELTQLGAAEVRQTVAGVSCEAELETAYRICLWSRLGNRVLMPLAEGEVPDADALYQLVQTVDWLEHLRPSGTLTVDFNGRSDAINNTHFGALKVKDAIVDQIRSATGQRPSVERNQPDLRINAHLQRNRATVALDLSGDSLHRRGYRLKAGAAPMKENLAAAVLIRAGWPAAGFDTLLDPMCGSGTLLTEAVLMSADIAPGLFRQTFGFSRWPGHDSRLWQQLVEEARQRRETGLVKVQTQFYGFDADASVLSRAEENARRAGVAELIRFERRPLDQLQRPEGGAKGLLITNPPYGERLGETQELMFLYRLLGERLKQDFANWQAAVFTGNPDLCKVMKLRAEKQYRLFNGTIDSKLLLFTVHEQSEEQREEARQRLEQGSETVALSEQAQMFANRLKKNLKQLSRWVKRESISCYRAYDADMPEYAVAVDIYPDHAVVQEYAPPASIDPVKAFSRLQDVMLAVPQVLELPPERVVLKQRKRQQGQQQYERQDQTGHFMTVIEHGCKLQVNLHDYLDTGLFLDHRPARLKVQQLAAGKDMLNLFCYTASASVHAGVGGARSTTSVDLSQTYLDWARRNLELNGLPKAQHQLIRSDCLQWLQQPHQNRYDLIFMDPPTFSNSKRMDDVLDVQRDHVQLIKGAMQLLRDDGLLIFSNNYRRFSIDREALADFEIRDITAQTLDPDFKRNARIHSCFEIRHRR</sequence>
<dbReference type="SUPFAM" id="SSF53335">
    <property type="entry name" value="S-adenosyl-L-methionine-dependent methyltransferases"/>
    <property type="match status" value="2"/>
</dbReference>
<keyword evidence="7" id="KW-0694">RNA-binding</keyword>
<dbReference type="InterPro" id="IPR000241">
    <property type="entry name" value="RlmKL-like_Mtase"/>
</dbReference>
<dbReference type="GO" id="GO:0070043">
    <property type="term" value="F:rRNA (guanine-N7-)-methyltransferase activity"/>
    <property type="evidence" value="ECO:0007669"/>
    <property type="project" value="UniProtKB-UniRule"/>
</dbReference>
<comment type="similarity">
    <text evidence="6">Belongs to the methyltransferase superfamily. RlmKL family.</text>
</comment>
<feature type="domain" description="THUMP" evidence="8">
    <location>
        <begin position="42"/>
        <end position="153"/>
    </location>
</feature>
<dbReference type="PROSITE" id="PS51165">
    <property type="entry name" value="THUMP"/>
    <property type="match status" value="1"/>
</dbReference>
<evidence type="ECO:0000256" key="5">
    <source>
        <dbReference type="ARBA" id="ARBA00022691"/>
    </source>
</evidence>
<dbReference type="InterPro" id="IPR019614">
    <property type="entry name" value="SAM-dep_methyl-trfase"/>
</dbReference>
<organism evidence="9 10">
    <name type="scientific">Marinobacterium iners DSM 11526</name>
    <dbReference type="NCBI Taxonomy" id="1122198"/>
    <lineage>
        <taxon>Bacteria</taxon>
        <taxon>Pseudomonadati</taxon>
        <taxon>Pseudomonadota</taxon>
        <taxon>Gammaproteobacteria</taxon>
        <taxon>Oceanospirillales</taxon>
        <taxon>Oceanospirillaceae</taxon>
        <taxon>Marinobacterium</taxon>
    </lineage>
</organism>
<comment type="subcellular location">
    <subcellularLocation>
        <location evidence="6">Cytoplasm</location>
    </subcellularLocation>
</comment>
<dbReference type="InterPro" id="IPR002052">
    <property type="entry name" value="DNA_methylase_N6_adenine_CS"/>
</dbReference>
<comment type="catalytic activity">
    <reaction evidence="6">
        <text>guanosine(2445) in 23S rRNA + S-adenosyl-L-methionine = N(2)-methylguanosine(2445) in 23S rRNA + S-adenosyl-L-homocysteine + H(+)</text>
        <dbReference type="Rhea" id="RHEA:42740"/>
        <dbReference type="Rhea" id="RHEA-COMP:10215"/>
        <dbReference type="Rhea" id="RHEA-COMP:10216"/>
        <dbReference type="ChEBI" id="CHEBI:15378"/>
        <dbReference type="ChEBI" id="CHEBI:57856"/>
        <dbReference type="ChEBI" id="CHEBI:59789"/>
        <dbReference type="ChEBI" id="CHEBI:74269"/>
        <dbReference type="ChEBI" id="CHEBI:74481"/>
        <dbReference type="EC" id="2.1.1.173"/>
    </reaction>
</comment>
<dbReference type="PANTHER" id="PTHR47313">
    <property type="entry name" value="RIBOSOMAL RNA LARGE SUBUNIT METHYLTRANSFERASE K/L"/>
    <property type="match status" value="1"/>
</dbReference>
<dbReference type="RefSeq" id="WP_091823746.1">
    <property type="nucleotide sequence ID" value="NZ_FNRJ01000002.1"/>
</dbReference>
<evidence type="ECO:0000256" key="4">
    <source>
        <dbReference type="ARBA" id="ARBA00022679"/>
    </source>
</evidence>
<evidence type="ECO:0000256" key="7">
    <source>
        <dbReference type="PROSITE-ProRule" id="PRU00529"/>
    </source>
</evidence>
<comment type="catalytic activity">
    <reaction evidence="6">
        <text>guanosine(2069) in 23S rRNA + S-adenosyl-L-methionine = N(2)-methylguanosine(2069) in 23S rRNA + S-adenosyl-L-homocysteine + H(+)</text>
        <dbReference type="Rhea" id="RHEA:43772"/>
        <dbReference type="Rhea" id="RHEA-COMP:10688"/>
        <dbReference type="Rhea" id="RHEA-COMP:10689"/>
        <dbReference type="ChEBI" id="CHEBI:15378"/>
        <dbReference type="ChEBI" id="CHEBI:57856"/>
        <dbReference type="ChEBI" id="CHEBI:59789"/>
        <dbReference type="ChEBI" id="CHEBI:74269"/>
        <dbReference type="ChEBI" id="CHEBI:74481"/>
        <dbReference type="EC" id="2.1.1.264"/>
    </reaction>
</comment>
<name>A0A1H4A8E6_9GAMM</name>
<evidence type="ECO:0000256" key="2">
    <source>
        <dbReference type="ARBA" id="ARBA00022552"/>
    </source>
</evidence>
<dbReference type="EMBL" id="FNRJ01000002">
    <property type="protein sequence ID" value="SEA32216.1"/>
    <property type="molecule type" value="Genomic_DNA"/>
</dbReference>
<dbReference type="Pfam" id="PF01170">
    <property type="entry name" value="UPF0020"/>
    <property type="match status" value="1"/>
</dbReference>
<proteinExistence type="inferred from homology"/>
<accession>A0A1H4A8E6</accession>